<evidence type="ECO:0000256" key="5">
    <source>
        <dbReference type="ARBA" id="ARBA00022763"/>
    </source>
</evidence>
<evidence type="ECO:0000259" key="11">
    <source>
        <dbReference type="Pfam" id="PF02463"/>
    </source>
</evidence>
<comment type="similarity">
    <text evidence="2 9">Belongs to the RecN family.</text>
</comment>
<dbReference type="GO" id="GO:0043590">
    <property type="term" value="C:bacterial nucleoid"/>
    <property type="evidence" value="ECO:0007669"/>
    <property type="project" value="TreeGrafter"/>
</dbReference>
<dbReference type="GO" id="GO:0009432">
    <property type="term" value="P:SOS response"/>
    <property type="evidence" value="ECO:0007669"/>
    <property type="project" value="TreeGrafter"/>
</dbReference>
<dbReference type="InterPro" id="IPR003395">
    <property type="entry name" value="RecF/RecN/SMC_N"/>
</dbReference>
<dbReference type="Gene3D" id="3.40.50.300">
    <property type="entry name" value="P-loop containing nucleotide triphosphate hydrolases"/>
    <property type="match status" value="2"/>
</dbReference>
<dbReference type="GO" id="GO:0005524">
    <property type="term" value="F:ATP binding"/>
    <property type="evidence" value="ECO:0007669"/>
    <property type="project" value="UniProtKB-KW"/>
</dbReference>
<dbReference type="RefSeq" id="WP_013925197.1">
    <property type="nucleotide sequence ID" value="NZ_JSAM01000075.1"/>
</dbReference>
<dbReference type="AlphaFoldDB" id="A0A0C1E8D6"/>
<dbReference type="NCBIfam" id="TIGR00634">
    <property type="entry name" value="recN"/>
    <property type="match status" value="1"/>
</dbReference>
<dbReference type="PIRSF" id="PIRSF003128">
    <property type="entry name" value="RecN"/>
    <property type="match status" value="1"/>
</dbReference>
<evidence type="ECO:0000256" key="4">
    <source>
        <dbReference type="ARBA" id="ARBA00022741"/>
    </source>
</evidence>
<feature type="domain" description="RecF/RecN/SMC N-terminal" evidence="11">
    <location>
        <begin position="2"/>
        <end position="509"/>
    </location>
</feature>
<dbReference type="InterPro" id="IPR027417">
    <property type="entry name" value="P-loop_NTPase"/>
</dbReference>
<evidence type="ECO:0000256" key="9">
    <source>
        <dbReference type="PIRNR" id="PIRNR003128"/>
    </source>
</evidence>
<dbReference type="PATRIC" id="fig|83552.4.peg.1330"/>
<dbReference type="GO" id="GO:0006281">
    <property type="term" value="P:DNA repair"/>
    <property type="evidence" value="ECO:0007669"/>
    <property type="project" value="UniProtKB-KW"/>
</dbReference>
<dbReference type="SUPFAM" id="SSF52540">
    <property type="entry name" value="P-loop containing nucleoside triphosphate hydrolases"/>
    <property type="match status" value="1"/>
</dbReference>
<evidence type="ECO:0000256" key="8">
    <source>
        <dbReference type="ARBA" id="ARBA00033408"/>
    </source>
</evidence>
<keyword evidence="10" id="KW-0175">Coiled coil</keyword>
<evidence type="ECO:0000256" key="6">
    <source>
        <dbReference type="ARBA" id="ARBA00022840"/>
    </source>
</evidence>
<protein>
    <recommendedName>
        <fullName evidence="3 9">DNA repair protein RecN</fullName>
    </recommendedName>
    <alternativeName>
        <fullName evidence="8 9">Recombination protein N</fullName>
    </alternativeName>
</protein>
<keyword evidence="5 9" id="KW-0227">DNA damage</keyword>
<dbReference type="PANTHER" id="PTHR11059:SF0">
    <property type="entry name" value="DNA REPAIR PROTEIN RECN"/>
    <property type="match status" value="1"/>
</dbReference>
<comment type="function">
    <text evidence="1 9">May be involved in recombinational repair of damaged DNA.</text>
</comment>
<proteinExistence type="inferred from homology"/>
<evidence type="ECO:0000256" key="7">
    <source>
        <dbReference type="ARBA" id="ARBA00023204"/>
    </source>
</evidence>
<evidence type="ECO:0000256" key="3">
    <source>
        <dbReference type="ARBA" id="ARBA00021315"/>
    </source>
</evidence>
<keyword evidence="6" id="KW-0067">ATP-binding</keyword>
<evidence type="ECO:0000313" key="12">
    <source>
        <dbReference type="EMBL" id="KIA77467.1"/>
    </source>
</evidence>
<gene>
    <name evidence="12" type="primary">recN</name>
    <name evidence="12" type="ORF">DB43_GF00090</name>
</gene>
<dbReference type="InterPro" id="IPR004604">
    <property type="entry name" value="DNA_recomb/repair_RecN"/>
</dbReference>
<feature type="coiled-coil region" evidence="10">
    <location>
        <begin position="330"/>
        <end position="364"/>
    </location>
</feature>
<dbReference type="EMBL" id="JSAM01000075">
    <property type="protein sequence ID" value="KIA77467.1"/>
    <property type="molecule type" value="Genomic_DNA"/>
</dbReference>
<dbReference type="CDD" id="cd03241">
    <property type="entry name" value="ABC_RecN"/>
    <property type="match status" value="2"/>
</dbReference>
<dbReference type="PANTHER" id="PTHR11059">
    <property type="entry name" value="DNA REPAIR PROTEIN RECN"/>
    <property type="match status" value="1"/>
</dbReference>
<dbReference type="OMA" id="QVICVTH"/>
<dbReference type="Proteomes" id="UP000031307">
    <property type="component" value="Unassembled WGS sequence"/>
</dbReference>
<name>A0A0C1E8D6_9BACT</name>
<evidence type="ECO:0000256" key="2">
    <source>
        <dbReference type="ARBA" id="ARBA00009441"/>
    </source>
</evidence>
<keyword evidence="7 9" id="KW-0234">DNA repair</keyword>
<sequence length="548" mass="62236">MLKHLTIRNLILIENVEIPFENHLNVLSGETGAGKSAIMHALALIAGSRADSSLIRNGADKGSVEAIFDIEHLPIVQNLLEEAGIEHATEEELIVRREISLQGKSRAFINNQCVQQALLKKIGEQLLEMISQHATQNLFSTDHHRLILDLYGSHHVLINQFQYNWDKENVLRKKIAQLIAAEAQRLREIEVCLYELEELNEADLKNGEDEELFAEYLLLSNSEERLSKSQTVYQGLQSKRDALLPLLNQYVGVLEKLAALDPMIHEIYQSCHHARLELQEVAYSMQAYMNKIDVCPERMHIINERLSLINKLKRKYGSSIEEIYTYQEKTKQKLHTLENVSNEIEALQEEVLKLAASNTELCQRLSEQRKSSAKLLEIALQNELRSLNMPKVEFHVRITPQARNRMGDEHIEFFLSPNVGEKEIAIRECASGGELSRLMLALQTLLAGHGQIPTLIFDEIDANIGGETAAIVGEKLKEIGQQHQVLCITHFPQVAQHAFAHWHIFKQEKEGRTYSSIERLDKKKRQAELARMAGKSVAKEPQLASLSS</sequence>
<evidence type="ECO:0000313" key="13">
    <source>
        <dbReference type="Proteomes" id="UP000031307"/>
    </source>
</evidence>
<organism evidence="12 13">
    <name type="scientific">Parachlamydia acanthamoebae</name>
    <dbReference type="NCBI Taxonomy" id="83552"/>
    <lineage>
        <taxon>Bacteria</taxon>
        <taxon>Pseudomonadati</taxon>
        <taxon>Chlamydiota</taxon>
        <taxon>Chlamydiia</taxon>
        <taxon>Parachlamydiales</taxon>
        <taxon>Parachlamydiaceae</taxon>
        <taxon>Parachlamydia</taxon>
    </lineage>
</organism>
<reference evidence="12 13" key="1">
    <citation type="journal article" date="2014" name="Mol. Biol. Evol.">
        <title>Massive expansion of Ubiquitination-related gene families within the Chlamydiae.</title>
        <authorList>
            <person name="Domman D."/>
            <person name="Collingro A."/>
            <person name="Lagkouvardos I."/>
            <person name="Gehre L."/>
            <person name="Weinmaier T."/>
            <person name="Rattei T."/>
            <person name="Subtil A."/>
            <person name="Horn M."/>
        </authorList>
    </citation>
    <scope>NUCLEOTIDE SEQUENCE [LARGE SCALE GENOMIC DNA]</scope>
    <source>
        <strain evidence="12 13">OEW1</strain>
    </source>
</reference>
<evidence type="ECO:0000256" key="10">
    <source>
        <dbReference type="SAM" id="Coils"/>
    </source>
</evidence>
<accession>A0A0C1E8D6</accession>
<dbReference type="Pfam" id="PF02463">
    <property type="entry name" value="SMC_N"/>
    <property type="match status" value="1"/>
</dbReference>
<dbReference type="GO" id="GO:0006310">
    <property type="term" value="P:DNA recombination"/>
    <property type="evidence" value="ECO:0007669"/>
    <property type="project" value="InterPro"/>
</dbReference>
<comment type="caution">
    <text evidence="12">The sequence shown here is derived from an EMBL/GenBank/DDBJ whole genome shotgun (WGS) entry which is preliminary data.</text>
</comment>
<keyword evidence="4" id="KW-0547">Nucleotide-binding</keyword>
<evidence type="ECO:0000256" key="1">
    <source>
        <dbReference type="ARBA" id="ARBA00003618"/>
    </source>
</evidence>